<comment type="caution">
    <text evidence="1">The sequence shown here is derived from an EMBL/GenBank/DDBJ whole genome shotgun (WGS) entry which is preliminary data.</text>
</comment>
<name>A0A839T1V6_AZOMA</name>
<dbReference type="RefSeq" id="WP_183166049.1">
    <property type="nucleotide sequence ID" value="NZ_JACHXI010000005.1"/>
</dbReference>
<evidence type="ECO:0000313" key="2">
    <source>
        <dbReference type="Proteomes" id="UP000549250"/>
    </source>
</evidence>
<gene>
    <name evidence="1" type="ORF">FHR87_001483</name>
</gene>
<sequence length="61" mass="6623">MIAMVASSPKRFSVDFNGAQPTANNLQQAVSAAGSHTTISVFDIVDKYANFMADRYRLAIN</sequence>
<dbReference type="EMBL" id="JACHXI010000005">
    <property type="protein sequence ID" value="MBB3103088.1"/>
    <property type="molecule type" value="Genomic_DNA"/>
</dbReference>
<keyword evidence="2" id="KW-1185">Reference proteome</keyword>
<organism evidence="1 2">
    <name type="scientific">Azomonas macrocytogenes</name>
    <name type="common">Azotobacter macrocytogenes</name>
    <dbReference type="NCBI Taxonomy" id="69962"/>
    <lineage>
        <taxon>Bacteria</taxon>
        <taxon>Pseudomonadati</taxon>
        <taxon>Pseudomonadota</taxon>
        <taxon>Gammaproteobacteria</taxon>
        <taxon>Pseudomonadales</taxon>
        <taxon>Pseudomonadaceae</taxon>
        <taxon>Azomonas</taxon>
    </lineage>
</organism>
<accession>A0A839T1V6</accession>
<dbReference type="Proteomes" id="UP000549250">
    <property type="component" value="Unassembled WGS sequence"/>
</dbReference>
<protein>
    <submittedName>
        <fullName evidence="1">Uncharacterized protein</fullName>
    </submittedName>
</protein>
<proteinExistence type="predicted"/>
<dbReference type="AlphaFoldDB" id="A0A839T1V6"/>
<evidence type="ECO:0000313" key="1">
    <source>
        <dbReference type="EMBL" id="MBB3103088.1"/>
    </source>
</evidence>
<reference evidence="1 2" key="1">
    <citation type="submission" date="2020-08" db="EMBL/GenBank/DDBJ databases">
        <title>Genomic Encyclopedia of Type Strains, Phase III (KMG-III): the genomes of soil and plant-associated and newly described type strains.</title>
        <authorList>
            <person name="Whitman W."/>
        </authorList>
    </citation>
    <scope>NUCLEOTIDE SEQUENCE [LARGE SCALE GENOMIC DNA]</scope>
    <source>
        <strain evidence="1 2">CECT 4462</strain>
    </source>
</reference>